<comment type="caution">
    <text evidence="2">The sequence shown here is derived from an EMBL/GenBank/DDBJ whole genome shotgun (WGS) entry which is preliminary data.</text>
</comment>
<evidence type="ECO:0000313" key="3">
    <source>
        <dbReference type="Proteomes" id="UP000523955"/>
    </source>
</evidence>
<dbReference type="EMBL" id="JACKXE010000001">
    <property type="protein sequence ID" value="MBB6628125.1"/>
    <property type="molecule type" value="Genomic_DNA"/>
</dbReference>
<name>A0A7X0VB81_9ACTN</name>
<keyword evidence="3" id="KW-1185">Reference proteome</keyword>
<feature type="transmembrane region" description="Helical" evidence="1">
    <location>
        <begin position="104"/>
        <end position="121"/>
    </location>
</feature>
<feature type="transmembrane region" description="Helical" evidence="1">
    <location>
        <begin position="68"/>
        <end position="92"/>
    </location>
</feature>
<evidence type="ECO:0000313" key="2">
    <source>
        <dbReference type="EMBL" id="MBB6628125.1"/>
    </source>
</evidence>
<gene>
    <name evidence="2" type="ORF">H5V45_12420</name>
</gene>
<keyword evidence="1" id="KW-1133">Transmembrane helix</keyword>
<reference evidence="2 3" key="1">
    <citation type="submission" date="2020-08" db="EMBL/GenBank/DDBJ databases">
        <authorList>
            <person name="Seo M.-J."/>
        </authorList>
    </citation>
    <scope>NUCLEOTIDE SEQUENCE [LARGE SCALE GENOMIC DNA]</scope>
    <source>
        <strain evidence="2 3">KIGAM211</strain>
    </source>
</reference>
<dbReference type="AlphaFoldDB" id="A0A7X0VB81"/>
<evidence type="ECO:0000256" key="1">
    <source>
        <dbReference type="SAM" id="Phobius"/>
    </source>
</evidence>
<dbReference type="PANTHER" id="PTHR37309:SF1">
    <property type="entry name" value="SLR0284 PROTEIN"/>
    <property type="match status" value="1"/>
</dbReference>
<dbReference type="InterPro" id="IPR007165">
    <property type="entry name" value="Phage_holin_4_2"/>
</dbReference>
<proteinExistence type="predicted"/>
<dbReference type="PANTHER" id="PTHR37309">
    <property type="entry name" value="SLR0284 PROTEIN"/>
    <property type="match status" value="1"/>
</dbReference>
<dbReference type="RefSeq" id="WP_185253209.1">
    <property type="nucleotide sequence ID" value="NZ_JACKXE010000001.1"/>
</dbReference>
<organism evidence="2 3">
    <name type="scientific">Nocardioides luti</name>
    <dbReference type="NCBI Taxonomy" id="2761101"/>
    <lineage>
        <taxon>Bacteria</taxon>
        <taxon>Bacillati</taxon>
        <taxon>Actinomycetota</taxon>
        <taxon>Actinomycetes</taxon>
        <taxon>Propionibacteriales</taxon>
        <taxon>Nocardioidaceae</taxon>
        <taxon>Nocardioides</taxon>
    </lineage>
</organism>
<dbReference type="Pfam" id="PF04020">
    <property type="entry name" value="Phage_holin_4_2"/>
    <property type="match status" value="1"/>
</dbReference>
<keyword evidence="1" id="KW-0812">Transmembrane</keyword>
<accession>A0A7X0VB81</accession>
<protein>
    <submittedName>
        <fullName evidence="2">Phage holin family protein</fullName>
    </submittedName>
</protein>
<keyword evidence="1" id="KW-0472">Membrane</keyword>
<sequence>MRFLTWLVTTAIALAVAAWVFDGIRFTGPIHGSAEIKHKLLPLLLVALILGLVSATVKPLLKIVSIPFIVLTLGLFLVVINAAMLGLTGWLADGLGIGFHVRGFWTAVGGAIVITLVTWVVDRLIGPDERR</sequence>
<dbReference type="Proteomes" id="UP000523955">
    <property type="component" value="Unassembled WGS sequence"/>
</dbReference>
<feature type="transmembrane region" description="Helical" evidence="1">
    <location>
        <begin position="41"/>
        <end position="61"/>
    </location>
</feature>